<keyword evidence="13" id="KW-1185">Reference proteome</keyword>
<feature type="domain" description="Lipoyl-binding" evidence="11">
    <location>
        <begin position="35"/>
        <end position="111"/>
    </location>
</feature>
<keyword evidence="8 9" id="KW-0012">Acyltransferase</keyword>
<dbReference type="InterPro" id="IPR000089">
    <property type="entry name" value="Biotin_lipoyl"/>
</dbReference>
<feature type="compositionally biased region" description="Polar residues" evidence="10">
    <location>
        <begin position="145"/>
        <end position="154"/>
    </location>
</feature>
<evidence type="ECO:0000256" key="4">
    <source>
        <dbReference type="ARBA" id="ARBA00022532"/>
    </source>
</evidence>
<dbReference type="GO" id="GO:0004149">
    <property type="term" value="F:dihydrolipoyllysine-residue succinyltransferase activity"/>
    <property type="evidence" value="ECO:0007669"/>
    <property type="project" value="TreeGrafter"/>
</dbReference>
<evidence type="ECO:0000313" key="13">
    <source>
        <dbReference type="Proteomes" id="UP001055439"/>
    </source>
</evidence>
<dbReference type="SUPFAM" id="SSF52777">
    <property type="entry name" value="CoA-dependent acyltransferases"/>
    <property type="match status" value="1"/>
</dbReference>
<comment type="pathway">
    <text evidence="2">Amino-acid degradation; L-lysine degradation via saccharopine pathway; glutaryl-CoA from L-lysine: step 6/6.</text>
</comment>
<evidence type="ECO:0000256" key="8">
    <source>
        <dbReference type="ARBA" id="ARBA00023315"/>
    </source>
</evidence>
<keyword evidence="5 9" id="KW-0808">Transferase</keyword>
<dbReference type="InterPro" id="IPR001078">
    <property type="entry name" value="2-oxoacid_DH_actylTfrase"/>
</dbReference>
<evidence type="ECO:0000259" key="11">
    <source>
        <dbReference type="PROSITE" id="PS50968"/>
    </source>
</evidence>
<dbReference type="InterPro" id="IPR050537">
    <property type="entry name" value="2-oxoacid_dehydrogenase"/>
</dbReference>
<dbReference type="InterPro" id="IPR023213">
    <property type="entry name" value="CAT-like_dom_sf"/>
</dbReference>
<gene>
    <name evidence="12" type="ORF">MUK42_33265</name>
</gene>
<evidence type="ECO:0000256" key="10">
    <source>
        <dbReference type="SAM" id="MobiDB-lite"/>
    </source>
</evidence>
<organism evidence="12 13">
    <name type="scientific">Musa troglodytarum</name>
    <name type="common">fe'i banana</name>
    <dbReference type="NCBI Taxonomy" id="320322"/>
    <lineage>
        <taxon>Eukaryota</taxon>
        <taxon>Viridiplantae</taxon>
        <taxon>Streptophyta</taxon>
        <taxon>Embryophyta</taxon>
        <taxon>Tracheophyta</taxon>
        <taxon>Spermatophyta</taxon>
        <taxon>Magnoliopsida</taxon>
        <taxon>Liliopsida</taxon>
        <taxon>Zingiberales</taxon>
        <taxon>Musaceae</taxon>
        <taxon>Musa</taxon>
    </lineage>
</organism>
<comment type="cofactor">
    <cofactor evidence="1 9">
        <name>(R)-lipoate</name>
        <dbReference type="ChEBI" id="CHEBI:83088"/>
    </cofactor>
</comment>
<evidence type="ECO:0000256" key="5">
    <source>
        <dbReference type="ARBA" id="ARBA00022679"/>
    </source>
</evidence>
<feature type="region of interest" description="Disordered" evidence="10">
    <location>
        <begin position="141"/>
        <end position="160"/>
    </location>
</feature>
<dbReference type="PROSITE" id="PS50968">
    <property type="entry name" value="BIOTINYL_LIPOYL"/>
    <property type="match status" value="1"/>
</dbReference>
<dbReference type="GO" id="GO:0006099">
    <property type="term" value="P:tricarboxylic acid cycle"/>
    <property type="evidence" value="ECO:0007669"/>
    <property type="project" value="UniProtKB-KW"/>
</dbReference>
<evidence type="ECO:0000313" key="12">
    <source>
        <dbReference type="EMBL" id="URE43752.1"/>
    </source>
</evidence>
<sequence length="275" mass="30092">MDKETLKAEVLILCSIAYLCENCRKFIRLLPRASPCQLWSRSFASENGDLVDAAVPFMDPGDRVEVDESIAQIETDKVTIDVNCPEAGIIQKFIAKEGDTLTSGTKIAVISKSSPGDTYSPQPGPPAEKIDKQVLKVSSAVFPKSSPSEPQLTPQGKGKTKKHGVKLGLMSGFVKVAVSGLQNQPIINSVIDRDDIVCRDYIDIGIAVGTQKSAILGMHFILSRPMVVDGNIVPRPVMYIALTYDHRLNDGRDAILFLQCIKDVVENQRRLLLDL</sequence>
<dbReference type="PROSITE" id="PS00189">
    <property type="entry name" value="LIPOYL"/>
    <property type="match status" value="1"/>
</dbReference>
<keyword evidence="7" id="KW-0809">Transit peptide</keyword>
<evidence type="ECO:0000256" key="7">
    <source>
        <dbReference type="ARBA" id="ARBA00022946"/>
    </source>
</evidence>
<comment type="similarity">
    <text evidence="3 9">Belongs to the 2-oxoacid dehydrogenase family.</text>
</comment>
<keyword evidence="4" id="KW-0816">Tricarboxylic acid cycle</keyword>
<evidence type="ECO:0000256" key="2">
    <source>
        <dbReference type="ARBA" id="ARBA00005145"/>
    </source>
</evidence>
<name>A0A9E7I9C6_9LILI</name>
<dbReference type="InterPro" id="IPR003016">
    <property type="entry name" value="2-oxoA_DH_lipoyl-BS"/>
</dbReference>
<dbReference type="Gene3D" id="2.40.50.100">
    <property type="match status" value="1"/>
</dbReference>
<evidence type="ECO:0000256" key="9">
    <source>
        <dbReference type="RuleBase" id="RU003423"/>
    </source>
</evidence>
<proteinExistence type="inferred from homology"/>
<dbReference type="InterPro" id="IPR011053">
    <property type="entry name" value="Single_hybrid_motif"/>
</dbReference>
<dbReference type="Gene3D" id="3.30.559.10">
    <property type="entry name" value="Chloramphenicol acetyltransferase-like domain"/>
    <property type="match status" value="2"/>
</dbReference>
<dbReference type="PANTHER" id="PTHR43416:SF5">
    <property type="entry name" value="DIHYDROLIPOYLLYSINE-RESIDUE SUCCINYLTRANSFERASE COMPONENT OF 2-OXOGLUTARATE DEHYDROGENASE COMPLEX, MITOCHONDRIAL"/>
    <property type="match status" value="1"/>
</dbReference>
<dbReference type="Proteomes" id="UP001055439">
    <property type="component" value="Chromosome 9"/>
</dbReference>
<protein>
    <recommendedName>
        <fullName evidence="9">Dihydrolipoamide acetyltransferase component of pyruvate dehydrogenase complex</fullName>
        <ecNumber evidence="9">2.3.1.-</ecNumber>
    </recommendedName>
</protein>
<dbReference type="Pfam" id="PF00198">
    <property type="entry name" value="2-oxoacid_dh"/>
    <property type="match status" value="1"/>
</dbReference>
<dbReference type="AlphaFoldDB" id="A0A9E7I9C6"/>
<dbReference type="PANTHER" id="PTHR43416">
    <property type="entry name" value="DIHYDROLIPOYLLYSINE-RESIDUE SUCCINYLTRANSFERASE COMPONENT OF 2-OXOGLUTARATE DEHYDROGENASE COMPLEX, MITOCHONDRIAL-RELATED"/>
    <property type="match status" value="1"/>
</dbReference>
<dbReference type="GO" id="GO:0005739">
    <property type="term" value="C:mitochondrion"/>
    <property type="evidence" value="ECO:0007669"/>
    <property type="project" value="TreeGrafter"/>
</dbReference>
<dbReference type="EC" id="2.3.1.-" evidence="9"/>
<dbReference type="OrthoDB" id="5391403at2759"/>
<evidence type="ECO:0000256" key="6">
    <source>
        <dbReference type="ARBA" id="ARBA00022823"/>
    </source>
</evidence>
<dbReference type="SUPFAM" id="SSF51230">
    <property type="entry name" value="Single hybrid motif"/>
    <property type="match status" value="1"/>
</dbReference>
<keyword evidence="6 9" id="KW-0450">Lipoyl</keyword>
<accession>A0A9E7I9C6</accession>
<evidence type="ECO:0000256" key="1">
    <source>
        <dbReference type="ARBA" id="ARBA00001938"/>
    </source>
</evidence>
<dbReference type="Pfam" id="PF00364">
    <property type="entry name" value="Biotin_lipoyl"/>
    <property type="match status" value="1"/>
</dbReference>
<dbReference type="EMBL" id="CP097511">
    <property type="protein sequence ID" value="URE43752.1"/>
    <property type="molecule type" value="Genomic_DNA"/>
</dbReference>
<reference evidence="12" key="1">
    <citation type="submission" date="2022-05" db="EMBL/GenBank/DDBJ databases">
        <title>The Musa troglodytarum L. genome provides insights into the mechanism of non-climacteric behaviour and enrichment of carotenoids.</title>
        <authorList>
            <person name="Wang J."/>
        </authorList>
    </citation>
    <scope>NUCLEOTIDE SEQUENCE</scope>
    <source>
        <tissue evidence="12">Leaf</tissue>
    </source>
</reference>
<evidence type="ECO:0000256" key="3">
    <source>
        <dbReference type="ARBA" id="ARBA00007317"/>
    </source>
</evidence>
<dbReference type="CDD" id="cd06849">
    <property type="entry name" value="lipoyl_domain"/>
    <property type="match status" value="1"/>
</dbReference>